<evidence type="ECO:0000256" key="11">
    <source>
        <dbReference type="SAM" id="Phobius"/>
    </source>
</evidence>
<reference evidence="14" key="1">
    <citation type="journal article" date="2019" name="Int. J. Syst. Evol. Microbiol.">
        <title>The Global Catalogue of Microorganisms (GCM) 10K type strain sequencing project: providing services to taxonomists for standard genome sequencing and annotation.</title>
        <authorList>
            <consortium name="The Broad Institute Genomics Platform"/>
            <consortium name="The Broad Institute Genome Sequencing Center for Infectious Disease"/>
            <person name="Wu L."/>
            <person name="Ma J."/>
        </authorList>
    </citation>
    <scope>NUCLEOTIDE SEQUENCE [LARGE SCALE GENOMIC DNA]</scope>
    <source>
        <strain evidence="14">JCM 16929</strain>
    </source>
</reference>
<evidence type="ECO:0000256" key="1">
    <source>
        <dbReference type="ARBA" id="ARBA00004236"/>
    </source>
</evidence>
<proteinExistence type="inferred from homology"/>
<comment type="caution">
    <text evidence="13">The sequence shown here is derived from an EMBL/GenBank/DDBJ whole genome shotgun (WGS) entry which is preliminary data.</text>
</comment>
<evidence type="ECO:0000313" key="14">
    <source>
        <dbReference type="Proteomes" id="UP001501490"/>
    </source>
</evidence>
<keyword evidence="2" id="KW-1003">Cell membrane</keyword>
<evidence type="ECO:0000256" key="4">
    <source>
        <dbReference type="ARBA" id="ARBA00022679"/>
    </source>
</evidence>
<dbReference type="RefSeq" id="WP_344808117.1">
    <property type="nucleotide sequence ID" value="NZ_BAABAB010000035.1"/>
</dbReference>
<keyword evidence="4" id="KW-0808">Transferase</keyword>
<dbReference type="Gene3D" id="3.90.550.10">
    <property type="entry name" value="Spore Coat Polysaccharide Biosynthesis Protein SpsA, Chain A"/>
    <property type="match status" value="1"/>
</dbReference>
<evidence type="ECO:0000256" key="9">
    <source>
        <dbReference type="ARBA" id="ARBA00040345"/>
    </source>
</evidence>
<comment type="subcellular location">
    <subcellularLocation>
        <location evidence="1">Cell membrane</location>
    </subcellularLocation>
</comment>
<feature type="region of interest" description="Disordered" evidence="10">
    <location>
        <begin position="1"/>
        <end position="31"/>
    </location>
</feature>
<keyword evidence="11" id="KW-0812">Transmembrane</keyword>
<dbReference type="CDD" id="cd00761">
    <property type="entry name" value="Glyco_tranf_GTA_type"/>
    <property type="match status" value="1"/>
</dbReference>
<comment type="function">
    <text evidence="6">Catalyzes the glycosylation of 4,4'-diaponeurosporenoate, i.e. the esterification of glucose at the C1'' position with the carboxyl group of 4,4'-diaponeurosporenic acid, to form glycosyl-4,4'-diaponeurosporenoate. This is a step in the biosynthesis of staphyloxanthin, an orange pigment present in most staphylococci strains.</text>
</comment>
<keyword evidence="3" id="KW-0328">Glycosyltransferase</keyword>
<feature type="transmembrane region" description="Helical" evidence="11">
    <location>
        <begin position="239"/>
        <end position="259"/>
    </location>
</feature>
<comment type="similarity">
    <text evidence="8">Belongs to the glycosyltransferase 2 family. CrtQ subfamily.</text>
</comment>
<keyword evidence="14" id="KW-1185">Reference proteome</keyword>
<accession>A0ABP7AJQ2</accession>
<comment type="pathway">
    <text evidence="7">Carotenoid biosynthesis; staphyloxanthin biosynthesis; staphyloxanthin from farnesyl diphosphate: step 4/5.</text>
</comment>
<feature type="region of interest" description="Disordered" evidence="10">
    <location>
        <begin position="328"/>
        <end position="354"/>
    </location>
</feature>
<keyword evidence="11" id="KW-1133">Transmembrane helix</keyword>
<feature type="compositionally biased region" description="Basic and acidic residues" evidence="10">
    <location>
        <begin position="1"/>
        <end position="14"/>
    </location>
</feature>
<evidence type="ECO:0000313" key="13">
    <source>
        <dbReference type="EMBL" id="GAA3634344.1"/>
    </source>
</evidence>
<evidence type="ECO:0000256" key="2">
    <source>
        <dbReference type="ARBA" id="ARBA00022475"/>
    </source>
</evidence>
<dbReference type="Pfam" id="PF00535">
    <property type="entry name" value="Glycos_transf_2"/>
    <property type="match status" value="1"/>
</dbReference>
<dbReference type="PANTHER" id="PTHR43646">
    <property type="entry name" value="GLYCOSYLTRANSFERASE"/>
    <property type="match status" value="1"/>
</dbReference>
<keyword evidence="5 11" id="KW-0472">Membrane</keyword>
<gene>
    <name evidence="13" type="ORF">GCM10022236_41140</name>
</gene>
<dbReference type="PANTHER" id="PTHR43646:SF2">
    <property type="entry name" value="GLYCOSYLTRANSFERASE 2-LIKE DOMAIN-CONTAINING PROTEIN"/>
    <property type="match status" value="1"/>
</dbReference>
<sequence>MRDERADQTLDHPSETPGRGPENTAGSGLQQWDLPAPRFSVVIPALNEAALLPATLHSLRGQRSASPFEIIVVDNNSTDATAQIARSFGVRVITETNPGVCQARQAGTLAARGEIVVSADADTVYPPDWLSRLDATFTAQPDAVAVAGPCRYADPPWWMRVFCRGLFAAVGRVYQATGRVGYATATNLAFRRFGFDGYDLNLTQGGDELDLLRRLRRHGTVLWDPSNTVTTSSRRQQRGLLYTLLVTLAVYYLLGYWLNRIFRRPVLGMAPPIRGLETETAQLPANDAAANLSAEKLARTEAAENEAGRNEMSPSVCLQVAGKTGGGELTPPAAGAARSVDSSIGASGGRRRSG</sequence>
<evidence type="ECO:0000256" key="8">
    <source>
        <dbReference type="ARBA" id="ARBA00038120"/>
    </source>
</evidence>
<evidence type="ECO:0000259" key="12">
    <source>
        <dbReference type="Pfam" id="PF00535"/>
    </source>
</evidence>
<dbReference type="EMBL" id="BAABAB010000035">
    <property type="protein sequence ID" value="GAA3634344.1"/>
    <property type="molecule type" value="Genomic_DNA"/>
</dbReference>
<name>A0ABP7AJQ2_9ACTN</name>
<dbReference type="Proteomes" id="UP001501490">
    <property type="component" value="Unassembled WGS sequence"/>
</dbReference>
<evidence type="ECO:0000256" key="7">
    <source>
        <dbReference type="ARBA" id="ARBA00037904"/>
    </source>
</evidence>
<evidence type="ECO:0000256" key="10">
    <source>
        <dbReference type="SAM" id="MobiDB-lite"/>
    </source>
</evidence>
<organism evidence="13 14">
    <name type="scientific">Microlunatus ginsengisoli</name>
    <dbReference type="NCBI Taxonomy" id="363863"/>
    <lineage>
        <taxon>Bacteria</taxon>
        <taxon>Bacillati</taxon>
        <taxon>Actinomycetota</taxon>
        <taxon>Actinomycetes</taxon>
        <taxon>Propionibacteriales</taxon>
        <taxon>Propionibacteriaceae</taxon>
        <taxon>Microlunatus</taxon>
    </lineage>
</organism>
<evidence type="ECO:0000256" key="5">
    <source>
        <dbReference type="ARBA" id="ARBA00023136"/>
    </source>
</evidence>
<evidence type="ECO:0000256" key="6">
    <source>
        <dbReference type="ARBA" id="ARBA00037281"/>
    </source>
</evidence>
<dbReference type="InterPro" id="IPR029044">
    <property type="entry name" value="Nucleotide-diphossugar_trans"/>
</dbReference>
<evidence type="ECO:0000256" key="3">
    <source>
        <dbReference type="ARBA" id="ARBA00022676"/>
    </source>
</evidence>
<dbReference type="InterPro" id="IPR001173">
    <property type="entry name" value="Glyco_trans_2-like"/>
</dbReference>
<feature type="domain" description="Glycosyltransferase 2-like" evidence="12">
    <location>
        <begin position="40"/>
        <end position="193"/>
    </location>
</feature>
<protein>
    <recommendedName>
        <fullName evidence="9">4,4'-diaponeurosporenoate glycosyltransferase</fullName>
    </recommendedName>
</protein>
<dbReference type="SUPFAM" id="SSF53448">
    <property type="entry name" value="Nucleotide-diphospho-sugar transferases"/>
    <property type="match status" value="1"/>
</dbReference>